<accession>A0A4R3KGB7</accession>
<protein>
    <submittedName>
        <fullName evidence="2">Acyltransferase-like protein</fullName>
    </submittedName>
</protein>
<reference evidence="2 3" key="1">
    <citation type="submission" date="2019-03" db="EMBL/GenBank/DDBJ databases">
        <title>Genomic Encyclopedia of Type Strains, Phase IV (KMG-IV): sequencing the most valuable type-strain genomes for metagenomic binning, comparative biology and taxonomic classification.</title>
        <authorList>
            <person name="Goeker M."/>
        </authorList>
    </citation>
    <scope>NUCLEOTIDE SEQUENCE [LARGE SCALE GENOMIC DNA]</scope>
    <source>
        <strain evidence="2 3">DSM 29489</strain>
    </source>
</reference>
<dbReference type="SUPFAM" id="SSF69593">
    <property type="entry name" value="Glycerol-3-phosphate (1)-acyltransferase"/>
    <property type="match status" value="1"/>
</dbReference>
<comment type="caution">
    <text evidence="2">The sequence shown here is derived from an EMBL/GenBank/DDBJ whole genome shotgun (WGS) entry which is preliminary data.</text>
</comment>
<proteinExistence type="predicted"/>
<dbReference type="AlphaFoldDB" id="A0A4R3KGB7"/>
<evidence type="ECO:0000313" key="3">
    <source>
        <dbReference type="Proteomes" id="UP000295726"/>
    </source>
</evidence>
<keyword evidence="2" id="KW-0012">Acyltransferase</keyword>
<dbReference type="SMART" id="SM00563">
    <property type="entry name" value="PlsC"/>
    <property type="match status" value="1"/>
</dbReference>
<keyword evidence="3" id="KW-1185">Reference proteome</keyword>
<evidence type="ECO:0000313" key="2">
    <source>
        <dbReference type="EMBL" id="TCS82358.1"/>
    </source>
</evidence>
<dbReference type="InterPro" id="IPR002123">
    <property type="entry name" value="Plipid/glycerol_acylTrfase"/>
</dbReference>
<keyword evidence="2" id="KW-0808">Transferase</keyword>
<dbReference type="Pfam" id="PF01553">
    <property type="entry name" value="Acyltransferase"/>
    <property type="match status" value="1"/>
</dbReference>
<gene>
    <name evidence="2" type="ORF">EDD59_102227</name>
</gene>
<sequence length="300" mass="33977">MIIGEARDQVIENIKKAAGAGDFHVKVEEGDPVLTRKQKEALLENYLEKRESFCFWLNSWTARHVAGIVTRSINESTKISGLANMGGITGGAIVTSNHFSPLDNTVVRDLVWKLGKKRLCIVSQETNLAMTGWIGYLMNYADTIPISSVPSYMAGKFELLLSEALAGNEYVLIYPEQEMWFNYRKPRPAKRGAYYYAAKFKAPVISCFVEMNALDELDTSEFYKVEYVMHVLPTIYPDPAKSVRENSIIMCEKDYEQKKAAYESAYGKPLDYKFESSDIAGWIPVQTIPDKLSIDFERLV</sequence>
<dbReference type="CDD" id="cd07989">
    <property type="entry name" value="LPLAT_AGPAT-like"/>
    <property type="match status" value="1"/>
</dbReference>
<dbReference type="RefSeq" id="WP_132378637.1">
    <property type="nucleotide sequence ID" value="NZ_SLZZ01000002.1"/>
</dbReference>
<dbReference type="Proteomes" id="UP000295726">
    <property type="component" value="Unassembled WGS sequence"/>
</dbReference>
<feature type="domain" description="Phospholipid/glycerol acyltransferase" evidence="1">
    <location>
        <begin position="92"/>
        <end position="212"/>
    </location>
</feature>
<name>A0A4R3KGB7_9FIRM</name>
<organism evidence="2 3">
    <name type="scientific">Muricomes intestini</name>
    <dbReference type="NCBI Taxonomy" id="1796634"/>
    <lineage>
        <taxon>Bacteria</taxon>
        <taxon>Bacillati</taxon>
        <taxon>Bacillota</taxon>
        <taxon>Clostridia</taxon>
        <taxon>Lachnospirales</taxon>
        <taxon>Lachnospiraceae</taxon>
        <taxon>Muricomes</taxon>
    </lineage>
</organism>
<dbReference type="EMBL" id="SLZZ01000002">
    <property type="protein sequence ID" value="TCS82358.1"/>
    <property type="molecule type" value="Genomic_DNA"/>
</dbReference>
<dbReference type="GO" id="GO:0016746">
    <property type="term" value="F:acyltransferase activity"/>
    <property type="evidence" value="ECO:0007669"/>
    <property type="project" value="UniProtKB-KW"/>
</dbReference>
<evidence type="ECO:0000259" key="1">
    <source>
        <dbReference type="SMART" id="SM00563"/>
    </source>
</evidence>
<dbReference type="OrthoDB" id="2040407at2"/>